<sequence length="367" mass="35751">MSFLFADPEALAAAASDLFGIGSTLSTANTAAAAPTSAVAAAAADQVSAQVAAFLSEHGLGYQQISAQIAGFHEQFVQALSAGAGAYAAAEADAAQNLAGAVNAPAASLLGGGGTGVAGVAGAAAVAGGAVSGAVNQVESVVAGSTNLLGGGAGALGAGLLGGGAQAVAGQAGAAINAVSGAAVNAVSGAMTEVESVVASSANLLGGAGLFGGVGQAAALLLGPTGGIRALTAASALLAPAAVTNAAAVSAANAFAPIAQSIENAYLLIEPYVQYGFELASYAAGWLPWIGWIVAPQIMYFYNLFEPMVQSGLFNILDWLGGTITFAQGLNNFINATTASINYFIQTEINWFLSFLPPLPPLPPFFP</sequence>
<dbReference type="Pfam" id="PF00934">
    <property type="entry name" value="PE"/>
    <property type="match status" value="1"/>
</dbReference>
<evidence type="ECO:0000313" key="4">
    <source>
        <dbReference type="Proteomes" id="UP000193285"/>
    </source>
</evidence>
<dbReference type="RefSeq" id="WP_085099768.1">
    <property type="nucleotide sequence ID" value="NZ_JACKVQ010000007.1"/>
</dbReference>
<reference evidence="4 5" key="1">
    <citation type="journal article" date="2015" name="Emerg. Microbes Infect.">
        <title>Characterization of 17 strains belonging to the Mycobacterium simiae complex and description of Mycobacterium paraense sp. nov.</title>
        <authorList>
            <person name="Fusco da Costa A.R."/>
            <person name="Fedrizzi T."/>
            <person name="Lopes M.L."/>
            <person name="Pecorari M."/>
            <person name="Oliveira da Costa W.L."/>
            <person name="Giacobazzi E."/>
            <person name="da Costa Bahia J.R."/>
            <person name="De Sanctis V."/>
            <person name="Batista Lima K.V."/>
            <person name="Bertorelli R."/>
            <person name="Grottola A."/>
            <person name="Fabio A."/>
            <person name="Mariottini A."/>
            <person name="Ferretti P."/>
            <person name="Di Leva F."/>
            <person name="Fregni Serpini G."/>
            <person name="Tagliazucchi S."/>
            <person name="Rumpianesi F."/>
            <person name="Jousson O."/>
            <person name="Segata N."/>
            <person name="Tortoli E."/>
        </authorList>
    </citation>
    <scope>NUCLEOTIDE SEQUENCE [LARGE SCALE GENOMIC DNA]</scope>
    <source>
        <strain evidence="2 5">FI-07156</strain>
        <strain evidence="3 4">IEC33</strain>
    </source>
</reference>
<reference evidence="2" key="3">
    <citation type="submission" date="2016-01" db="EMBL/GenBank/DDBJ databases">
        <authorList>
            <person name="Ana R.F.D.C."/>
            <person name="Tarcisio F."/>
            <person name="Maria L.L."/>
            <person name="Monica P."/>
            <person name="Wana L.O.D.C."/>
            <person name="Elisabetta G."/>
            <person name="Jeann R.D.C.B."/>
            <person name="Veronica D.S."/>
            <person name="Karla V.B.L."/>
            <person name="Roberto B."/>
            <person name="Antonella G."/>
            <person name="Anna F."/>
            <person name="Alessandro M."/>
            <person name="Pamela F."/>
            <person name="Francesca D.L."/>
            <person name="Giulia F.S."/>
            <person name="Sara T."/>
            <person name="Fabio R."/>
            <person name="Olivier J."/>
            <person name="Nicola S."/>
            <person name="Enrico T."/>
        </authorList>
    </citation>
    <scope>NUCLEOTIDE SEQUENCE</scope>
    <source>
        <strain evidence="2">FI-07156</strain>
    </source>
</reference>
<evidence type="ECO:0000313" key="5">
    <source>
        <dbReference type="Proteomes" id="UP000193801"/>
    </source>
</evidence>
<dbReference type="Gene3D" id="1.10.287.850">
    <property type="entry name" value="HP0062-like domain"/>
    <property type="match status" value="1"/>
</dbReference>
<name>A0A1X2AKA3_9MYCO</name>
<feature type="domain" description="PE" evidence="1">
    <location>
        <begin position="4"/>
        <end position="93"/>
    </location>
</feature>
<dbReference type="InterPro" id="IPR000084">
    <property type="entry name" value="PE-PGRS_N"/>
</dbReference>
<keyword evidence="5" id="KW-1185">Reference proteome</keyword>
<dbReference type="Proteomes" id="UP000193801">
    <property type="component" value="Unassembled WGS sequence"/>
</dbReference>
<comment type="caution">
    <text evidence="3">The sequence shown here is derived from an EMBL/GenBank/DDBJ whole genome shotgun (WGS) entry which is preliminary data.</text>
</comment>
<evidence type="ECO:0000259" key="1">
    <source>
        <dbReference type="Pfam" id="PF00934"/>
    </source>
</evidence>
<dbReference type="EMBL" id="LQPN01000018">
    <property type="protein sequence ID" value="ORW51762.1"/>
    <property type="molecule type" value="Genomic_DNA"/>
</dbReference>
<dbReference type="STRING" id="767916.AWB91_13930"/>
<dbReference type="EMBL" id="LQPK01000010">
    <property type="protein sequence ID" value="ORW32086.1"/>
    <property type="molecule type" value="Genomic_DNA"/>
</dbReference>
<dbReference type="AlphaFoldDB" id="A0A1X2AKA3"/>
<dbReference type="InterPro" id="IPR038332">
    <property type="entry name" value="PPE_sf"/>
</dbReference>
<evidence type="ECO:0000313" key="3">
    <source>
        <dbReference type="EMBL" id="ORW51762.1"/>
    </source>
</evidence>
<proteinExistence type="predicted"/>
<dbReference type="OrthoDB" id="4752893at2"/>
<evidence type="ECO:0000313" key="2">
    <source>
        <dbReference type="EMBL" id="ORW32086.1"/>
    </source>
</evidence>
<gene>
    <name evidence="3" type="ORF">AWB90_04420</name>
    <name evidence="2" type="ORF">AWB91_13930</name>
</gene>
<dbReference type="Proteomes" id="UP000193285">
    <property type="component" value="Unassembled WGS sequence"/>
</dbReference>
<dbReference type="SUPFAM" id="SSF140459">
    <property type="entry name" value="PE/PPE dimer-like"/>
    <property type="match status" value="1"/>
</dbReference>
<reference evidence="3" key="2">
    <citation type="submission" date="2016-01" db="EMBL/GenBank/DDBJ databases">
        <authorList>
            <person name="Oliw E.H."/>
        </authorList>
    </citation>
    <scope>NUCLEOTIDE SEQUENCE</scope>
    <source>
        <strain evidence="3">IEC33</strain>
    </source>
</reference>
<protein>
    <recommendedName>
        <fullName evidence="1">PE domain-containing protein</fullName>
    </recommendedName>
</protein>
<organism evidence="3 4">
    <name type="scientific">Mycobacterium paraense</name>
    <dbReference type="NCBI Taxonomy" id="767916"/>
    <lineage>
        <taxon>Bacteria</taxon>
        <taxon>Bacillati</taxon>
        <taxon>Actinomycetota</taxon>
        <taxon>Actinomycetes</taxon>
        <taxon>Mycobacteriales</taxon>
        <taxon>Mycobacteriaceae</taxon>
        <taxon>Mycobacterium</taxon>
        <taxon>Mycobacterium simiae complex</taxon>
    </lineage>
</organism>
<accession>A0A1X2AKA3</accession>